<dbReference type="PANTHER" id="PTHR36509:SF3">
    <property type="entry name" value="SIGNAL PEPTIDE PROTEIN"/>
    <property type="match status" value="1"/>
</dbReference>
<evidence type="ECO:0000313" key="4">
    <source>
        <dbReference type="EMBL" id="RJG47477.1"/>
    </source>
</evidence>
<evidence type="ECO:0000313" key="5">
    <source>
        <dbReference type="Proteomes" id="UP000283255"/>
    </source>
</evidence>
<evidence type="ECO:0000256" key="1">
    <source>
        <dbReference type="SAM" id="SignalP"/>
    </source>
</evidence>
<organism evidence="4 5">
    <name type="scientific">Motilimonas pumila</name>
    <dbReference type="NCBI Taxonomy" id="2303987"/>
    <lineage>
        <taxon>Bacteria</taxon>
        <taxon>Pseudomonadati</taxon>
        <taxon>Pseudomonadota</taxon>
        <taxon>Gammaproteobacteria</taxon>
        <taxon>Alteromonadales</taxon>
        <taxon>Alteromonadales genera incertae sedis</taxon>
        <taxon>Motilimonas</taxon>
    </lineage>
</organism>
<name>A0A418YED2_9GAMM</name>
<dbReference type="OrthoDB" id="272779at2"/>
<dbReference type="InterPro" id="IPR010621">
    <property type="entry name" value="DUF1214"/>
</dbReference>
<feature type="signal peptide" evidence="1">
    <location>
        <begin position="1"/>
        <end position="31"/>
    </location>
</feature>
<dbReference type="Gene3D" id="2.60.40.1610">
    <property type="entry name" value="Domain of unknown function DUF1254"/>
    <property type="match status" value="1"/>
</dbReference>
<dbReference type="Gene3D" id="2.60.120.600">
    <property type="entry name" value="Domain of unknown function DUF1214, C-terminal domain"/>
    <property type="match status" value="1"/>
</dbReference>
<evidence type="ECO:0000259" key="3">
    <source>
        <dbReference type="Pfam" id="PF06863"/>
    </source>
</evidence>
<dbReference type="EMBL" id="QZCH01000013">
    <property type="protein sequence ID" value="RJG47477.1"/>
    <property type="molecule type" value="Genomic_DNA"/>
</dbReference>
<dbReference type="SUPFAM" id="SSF160935">
    <property type="entry name" value="VPA0735-like"/>
    <property type="match status" value="1"/>
</dbReference>
<gene>
    <name evidence="4" type="ORF">D1Z90_11230</name>
</gene>
<protein>
    <submittedName>
        <fullName evidence="4">DUF1254 domain-containing protein</fullName>
    </submittedName>
</protein>
<accession>A0A418YED2</accession>
<dbReference type="AlphaFoldDB" id="A0A418YED2"/>
<dbReference type="Pfam" id="PF06742">
    <property type="entry name" value="DUF1214"/>
    <property type="match status" value="1"/>
</dbReference>
<feature type="domain" description="DUF1254" evidence="3">
    <location>
        <begin position="111"/>
        <end position="236"/>
    </location>
</feature>
<dbReference type="Proteomes" id="UP000283255">
    <property type="component" value="Unassembled WGS sequence"/>
</dbReference>
<keyword evidence="1" id="KW-0732">Signal</keyword>
<dbReference type="Pfam" id="PF06863">
    <property type="entry name" value="DUF1254"/>
    <property type="match status" value="1"/>
</dbReference>
<keyword evidence="5" id="KW-1185">Reference proteome</keyword>
<reference evidence="4 5" key="1">
    <citation type="submission" date="2018-09" db="EMBL/GenBank/DDBJ databases">
        <authorList>
            <person name="Wang F."/>
        </authorList>
    </citation>
    <scope>NUCLEOTIDE SEQUENCE [LARGE SCALE GENOMIC DNA]</scope>
    <source>
        <strain evidence="4 5">PLHSC7-2</strain>
    </source>
</reference>
<reference evidence="4 5" key="2">
    <citation type="submission" date="2019-01" db="EMBL/GenBank/DDBJ databases">
        <title>Motilimonas pumilus sp. nov., isolated from the gut of sea cucumber (Apostichopus japonicus).</title>
        <authorList>
            <person name="Wang F.-Q."/>
            <person name="Ren L.-H."/>
            <person name="Lin Y.-W."/>
            <person name="Sun G.-H."/>
            <person name="Du Z.-J."/>
            <person name="Zhao J.-X."/>
            <person name="Liu X.-J."/>
            <person name="Liu L.-J."/>
        </authorList>
    </citation>
    <scope>NUCLEOTIDE SEQUENCE [LARGE SCALE GENOMIC DNA]</scope>
    <source>
        <strain evidence="4 5">PLHSC7-2</strain>
    </source>
</reference>
<evidence type="ECO:0000259" key="2">
    <source>
        <dbReference type="Pfam" id="PF06742"/>
    </source>
</evidence>
<dbReference type="PANTHER" id="PTHR36509">
    <property type="entry name" value="BLL3101 PROTEIN"/>
    <property type="match status" value="1"/>
</dbReference>
<feature type="chain" id="PRO_5019335360" evidence="1">
    <location>
        <begin position="32"/>
        <end position="523"/>
    </location>
</feature>
<dbReference type="Gene3D" id="1.10.3360.10">
    <property type="entry name" value="VPA0735-like domain"/>
    <property type="match status" value="1"/>
</dbReference>
<feature type="domain" description="DUF1214" evidence="2">
    <location>
        <begin position="401"/>
        <end position="507"/>
    </location>
</feature>
<dbReference type="InterPro" id="IPR010679">
    <property type="entry name" value="DUF1254"/>
</dbReference>
<comment type="caution">
    <text evidence="4">The sequence shown here is derived from an EMBL/GenBank/DDBJ whole genome shotgun (WGS) entry which is preliminary data.</text>
</comment>
<proteinExistence type="predicted"/>
<dbReference type="InterPro" id="IPR037050">
    <property type="entry name" value="DUF1254_sf"/>
</dbReference>
<sequence length="523" mass="57676">MTRFNLAKLSQAMAFSAVASLAFVPFISAQAASYSDDIDKQIETISTPNKVETSIGTLEFFDGAPTQATAEKVYDYLDTARAAEVFMKGMPAASVQALMNGPTAIGADAPNKVVLFDDLMDAKSVFLTANSSTMYVMPVLDLKDWGPTVVEVPPGMLGAFNDAWFRYLGDVGPFGMDQAKGGKYLVLPPDYEGKVPEGYFVIESSSYRVWVFMRGSIKKGVEAAEKNIRDNLRVYPLAKKDKPKPTEFISGSGKAFNTVHPNDATFYEHLNEVIQYEPIGLIDEETRGLLASIGIEKGKPFKPDARMQRILKDGVALGNAASRSIVWYPRTEGSVDNMAGVKVYPDSDSKWIMAWVGRDVFFRSNEMAGLNSDARVMFHYPYTAVTPAMAKAGQMPGKGSDYAIAYVDKAGVPFDGSQTYKMTVPANVPVADFWAITVYDSQTRSMLQTDQDFPTVGSQTEGLKAEQDGSYSIYFAPKAPQGYENNWVQTVPGKSWFVIHRMYGPEKAWIEKTWRISDVELVK</sequence>
<dbReference type="RefSeq" id="WP_119910857.1">
    <property type="nucleotide sequence ID" value="NZ_QZCH01000013.1"/>
</dbReference>
<dbReference type="InterPro" id="IPR037049">
    <property type="entry name" value="DUF1214_C_sf"/>
</dbReference>